<organism evidence="2 3">
    <name type="scientific">Cordyceps confragosa</name>
    <name type="common">Lecanicillium lecanii</name>
    <dbReference type="NCBI Taxonomy" id="2714763"/>
    <lineage>
        <taxon>Eukaryota</taxon>
        <taxon>Fungi</taxon>
        <taxon>Dikarya</taxon>
        <taxon>Ascomycota</taxon>
        <taxon>Pezizomycotina</taxon>
        <taxon>Sordariomycetes</taxon>
        <taxon>Hypocreomycetidae</taxon>
        <taxon>Hypocreales</taxon>
        <taxon>Cordycipitaceae</taxon>
        <taxon>Akanthomyces</taxon>
    </lineage>
</organism>
<feature type="region of interest" description="Disordered" evidence="1">
    <location>
        <begin position="187"/>
        <end position="231"/>
    </location>
</feature>
<proteinExistence type="predicted"/>
<reference evidence="2 3" key="1">
    <citation type="submission" date="2016-03" db="EMBL/GenBank/DDBJ databases">
        <title>Fine-scale spatial genetic structure of a fungal parasite of coffee scale insects.</title>
        <authorList>
            <person name="Jackson D."/>
            <person name="Zemenick K.A."/>
            <person name="Malloure B."/>
            <person name="Quandt C.A."/>
            <person name="James T.Y."/>
        </authorList>
    </citation>
    <scope>NUCLEOTIDE SEQUENCE [LARGE SCALE GENOMIC DNA]</scope>
    <source>
        <strain evidence="2 3">UM487</strain>
    </source>
</reference>
<evidence type="ECO:0000313" key="2">
    <source>
        <dbReference type="EMBL" id="OAQ98109.1"/>
    </source>
</evidence>
<keyword evidence="3" id="KW-1185">Reference proteome</keyword>
<sequence>MPEAATSRLLDLPWELRRPIIGNVLQCGRVKLPSFSRELIESRVRLRNCFEANLPETTNFYNHCLNGNGLRATNRQLRHETDQLIDEELKSGNIDVEFILDVMLVKDIGIFPSWMSFPYRPEHLKTLQVHLRIVRPGTSAVPDEWVEVARHKGDNDGPTRLHLLMAITFYALGCFSVKQDPGLPRVQHNSQAAAVEEAQPAKTKQDRGNKTRDAQLVLPLNGKESSSRGPRKLVDLQSDTFDAYRLSSASYLTDELLIEVAKFEYDANNKPILPHVTANNKVPELGDPIPPIPPGALETCKESQFYKEGSVQFCRDILCDYSSQGKENVELIQDLRHIYQGRYTSIQLQYRLADIIYDVHSPKIYESTLALYLQVLAQSVGALYCVGPLPEPDGWLDRDPLDWTYYHQRWEHDAGDEWRYSNHVLERNLARELARDPMDGEYILRLRILLARTARGWILEGDV</sequence>
<feature type="compositionally biased region" description="Basic and acidic residues" evidence="1">
    <location>
        <begin position="203"/>
        <end position="213"/>
    </location>
</feature>
<dbReference type="AlphaFoldDB" id="A0A179I8M1"/>
<protein>
    <submittedName>
        <fullName evidence="2">Uncharacterized protein</fullName>
    </submittedName>
</protein>
<evidence type="ECO:0000313" key="3">
    <source>
        <dbReference type="Proteomes" id="UP000243081"/>
    </source>
</evidence>
<dbReference type="EMBL" id="LUKN01003053">
    <property type="protein sequence ID" value="OAQ98109.1"/>
    <property type="molecule type" value="Genomic_DNA"/>
</dbReference>
<evidence type="ECO:0000256" key="1">
    <source>
        <dbReference type="SAM" id="MobiDB-lite"/>
    </source>
</evidence>
<accession>A0A179I8M1</accession>
<dbReference type="OrthoDB" id="2823490at2759"/>
<dbReference type="Proteomes" id="UP000243081">
    <property type="component" value="Unassembled WGS sequence"/>
</dbReference>
<comment type="caution">
    <text evidence="2">The sequence shown here is derived from an EMBL/GenBank/DDBJ whole genome shotgun (WGS) entry which is preliminary data.</text>
</comment>
<name>A0A179I8M1_CORDF</name>
<gene>
    <name evidence="2" type="ORF">LLEC1_00790</name>
</gene>